<dbReference type="GO" id="GO:0003964">
    <property type="term" value="F:RNA-directed DNA polymerase activity"/>
    <property type="evidence" value="ECO:0007669"/>
    <property type="project" value="UniProtKB-KW"/>
</dbReference>
<dbReference type="PANTHER" id="PTHR15503">
    <property type="entry name" value="LDOC1 RELATED"/>
    <property type="match status" value="1"/>
</dbReference>
<evidence type="ECO:0000256" key="7">
    <source>
        <dbReference type="ARBA" id="ARBA00022918"/>
    </source>
</evidence>
<comment type="caution">
    <text evidence="11">The sequence shown here is derived from an EMBL/GenBank/DDBJ whole genome shotgun (WGS) entry which is preliminary data.</text>
</comment>
<evidence type="ECO:0000259" key="10">
    <source>
        <dbReference type="PROSITE" id="PS50158"/>
    </source>
</evidence>
<feature type="region of interest" description="Disordered" evidence="9">
    <location>
        <begin position="1361"/>
        <end position="1396"/>
    </location>
</feature>
<evidence type="ECO:0000256" key="8">
    <source>
        <dbReference type="PROSITE-ProRule" id="PRU00047"/>
    </source>
</evidence>
<dbReference type="SMART" id="SM00343">
    <property type="entry name" value="ZnF_C2HC"/>
    <property type="match status" value="3"/>
</dbReference>
<keyword evidence="5" id="KW-0255">Endonuclease</keyword>
<keyword evidence="6" id="KW-0378">Hydrolase</keyword>
<feature type="compositionally biased region" description="Basic and acidic residues" evidence="9">
    <location>
        <begin position="1567"/>
        <end position="1593"/>
    </location>
</feature>
<keyword evidence="4" id="KW-0540">Nuclease</keyword>
<keyword evidence="1" id="KW-0645">Protease</keyword>
<dbReference type="InterPro" id="IPR001878">
    <property type="entry name" value="Znf_CCHC"/>
</dbReference>
<dbReference type="GO" id="GO:0004519">
    <property type="term" value="F:endonuclease activity"/>
    <property type="evidence" value="ECO:0007669"/>
    <property type="project" value="UniProtKB-KW"/>
</dbReference>
<keyword evidence="12" id="KW-1185">Reference proteome</keyword>
<evidence type="ECO:0000256" key="2">
    <source>
        <dbReference type="ARBA" id="ARBA00022679"/>
    </source>
</evidence>
<dbReference type="PROSITE" id="PS50158">
    <property type="entry name" value="ZF_CCHC"/>
    <property type="match status" value="1"/>
</dbReference>
<evidence type="ECO:0000256" key="4">
    <source>
        <dbReference type="ARBA" id="ARBA00022722"/>
    </source>
</evidence>
<dbReference type="FunFam" id="3.10.10.10:FF:000007">
    <property type="entry name" value="Retrovirus-related Pol polyprotein from transposon 17.6-like Protein"/>
    <property type="match status" value="1"/>
</dbReference>
<dbReference type="CDD" id="cd00303">
    <property type="entry name" value="retropepsin_like"/>
    <property type="match status" value="2"/>
</dbReference>
<dbReference type="InterPro" id="IPR021109">
    <property type="entry name" value="Peptidase_aspartic_dom_sf"/>
</dbReference>
<keyword evidence="8" id="KW-0862">Zinc</keyword>
<evidence type="ECO:0000313" key="12">
    <source>
        <dbReference type="Proteomes" id="UP001172457"/>
    </source>
</evidence>
<dbReference type="GO" id="GO:0003676">
    <property type="term" value="F:nucleic acid binding"/>
    <property type="evidence" value="ECO:0007669"/>
    <property type="project" value="InterPro"/>
</dbReference>
<feature type="region of interest" description="Disordered" evidence="9">
    <location>
        <begin position="1536"/>
        <end position="1604"/>
    </location>
</feature>
<dbReference type="InterPro" id="IPR032567">
    <property type="entry name" value="RTL1-rel"/>
</dbReference>
<keyword evidence="8" id="KW-0479">Metal-binding</keyword>
<feature type="compositionally biased region" description="Basic residues" evidence="9">
    <location>
        <begin position="1594"/>
        <end position="1604"/>
    </location>
</feature>
<dbReference type="Gene3D" id="3.30.70.270">
    <property type="match status" value="1"/>
</dbReference>
<protein>
    <recommendedName>
        <fullName evidence="10">CCHC-type domain-containing protein</fullName>
    </recommendedName>
</protein>
<dbReference type="InterPro" id="IPR005162">
    <property type="entry name" value="Retrotrans_gag_dom"/>
</dbReference>
<accession>A0AA38TD51</accession>
<organism evidence="11 12">
    <name type="scientific">Centaurea solstitialis</name>
    <name type="common">yellow star-thistle</name>
    <dbReference type="NCBI Taxonomy" id="347529"/>
    <lineage>
        <taxon>Eukaryota</taxon>
        <taxon>Viridiplantae</taxon>
        <taxon>Streptophyta</taxon>
        <taxon>Embryophyta</taxon>
        <taxon>Tracheophyta</taxon>
        <taxon>Spermatophyta</taxon>
        <taxon>Magnoliopsida</taxon>
        <taxon>eudicotyledons</taxon>
        <taxon>Gunneridae</taxon>
        <taxon>Pentapetalae</taxon>
        <taxon>asterids</taxon>
        <taxon>campanulids</taxon>
        <taxon>Asterales</taxon>
        <taxon>Asteraceae</taxon>
        <taxon>Carduoideae</taxon>
        <taxon>Cardueae</taxon>
        <taxon>Centaureinae</taxon>
        <taxon>Centaurea</taxon>
    </lineage>
</organism>
<keyword evidence="2" id="KW-0808">Transferase</keyword>
<evidence type="ECO:0000256" key="5">
    <source>
        <dbReference type="ARBA" id="ARBA00022759"/>
    </source>
</evidence>
<evidence type="ECO:0000256" key="1">
    <source>
        <dbReference type="ARBA" id="ARBA00022670"/>
    </source>
</evidence>
<dbReference type="Pfam" id="PF08284">
    <property type="entry name" value="RVP_2"/>
    <property type="match status" value="1"/>
</dbReference>
<dbReference type="InterPro" id="IPR043502">
    <property type="entry name" value="DNA/RNA_pol_sf"/>
</dbReference>
<dbReference type="EMBL" id="JARYMX010000005">
    <property type="protein sequence ID" value="KAJ9548498.1"/>
    <property type="molecule type" value="Genomic_DNA"/>
</dbReference>
<dbReference type="SUPFAM" id="SSF50630">
    <property type="entry name" value="Acid proteases"/>
    <property type="match status" value="2"/>
</dbReference>
<keyword evidence="3" id="KW-0548">Nucleotidyltransferase</keyword>
<dbReference type="InterPro" id="IPR036875">
    <property type="entry name" value="Znf_CCHC_sf"/>
</dbReference>
<dbReference type="Pfam" id="PF00078">
    <property type="entry name" value="RVT_1"/>
    <property type="match status" value="1"/>
</dbReference>
<sequence>MANTRSQTGAARGPPDQTASTAEQRVRVETVESPPRLQVLGGGPEHVPRVNLEDPNPVLTEVTPEMRMFDNVMKAVNEAMSKQQESFMKMLEDRDTSNRRHETVGENAATASGDAEVVVVTEETRITGDKAKEKAKAKGCSYKNFLGSTREMEMAFEASECDSSQRVKFASHLLKGEALTWWKLTRSSLTPEVYARLSWAEFRKKMLEKYCSERALDKIEDEFRGMKKGNNPIFFYAKDFLEKLGMVEHLAPDEKSKIKAYSRGLPAEMRSAVRIARVTTLHEAIEESLRIEDDITQARVEGYQAGQKRKFEEAAASARPNKTFQDGKRGGNRDEARWCGKCRSKHHGPCRRDFPTNPVTYGKCGRKGHVARDCMARVPVCYDCKEPGHYRDACPKFKKAVTEGPSGSVAKGGNPPKVTSRAFQMTAAEARETSDLVSGTFLVNSIPALVLFDTGAERSFVHDTLARKFTMPTTPLSDALVVEVAGGFLVTVRDCFEGCTIELDGEPFAATLIPMNVGSFDAVLGIDWLCVHDANIGCGKKMVTIPTPRGESITVYGDKKKGTNTTISMIKARKCLAKGCASYLAYVIDTGLEKKGIADVDVVREFPDVFPEDLPGLPPERQVEFHIDLTPGAAPIARAPYRLAPTEMKEMMTQLQELSEKGFIRPSSSPWGASVLFVKKKDGSMRMCIDYRELNKVTVKNKYPLPRIDDLFYQLQGAGCFSKIDLRSGYHQVRVKEDDVPKTACRTRYGHYEFLVMPFGLTNAPAVFMDLMNRVCRPFLDKPWNGKVRKKARKREKCTRSTQKTLGDREVPNLAPPSATEVKIRPPPSVLDMSFEVQYTRGSQRNESENTKGADTLRKSISDHLSLYCRYHVDVYSFTADLLEPFEEPERKFRKRNKKKSKANKVRPRALIFEMGDEAPMWTARRAAPTVPTNPITKPNLNKEIPGKLLHMIKDLTYDGKSDSNPIIHMENFVDICDLFKTEEGRDDAIRLRVFPLTLIGEARAWLRSLEPSSITTWEGLRSKFLSRFFPPSKIDKLRAEIRSFQQQDGETISEAWERFKHLLNSCPSHELNKSEQVQNFYSGLSYSSRATLDSSAGGVFMYKTPTEGYKLLEDMLIHNIDWRTDKRLQIPRMAGKISTDFDLSDELAAMKNQQVRFERKIEELIKSIHALQVGCEECNGPHLTRDCPNKPMMTPEEVNYINRGDYQGRWNNNRNFIPRPPGFFAPTQQNQRPDGEPRMTIEDRIIQFMDAQKKLNDEVGSYLRNHQSTIQNLELQVGRVSQMLNERTQGELPTQTQVNPKVETVKPMLMMTGEPSKKKWTDIYMKKYVETESESEPDYATDYDSEGFTVSFENLRLKVPEASSDDDEEDGKQGGYAEFVIPKKEDKGKEKEKEKAPEDDLVYIAPIRHDPGSYNLPIYCHKFSGLALVDSGAALNMMPVGFCRKMGITQILPTDYQYRGVNGYMTKPLEIAEGVPIRIGKFVYYTDFIIANLPKDTEIPIILGRSFLHTAQVNTDMRNQVTSLGYGDNRIYFDPNGEPVRHLDEPYDDPSLAYTKSTKRPLLPHELGKKTEDYSNPVHKKEQSTKEPGSSKKDHRRKKGSSS</sequence>
<dbReference type="InterPro" id="IPR000477">
    <property type="entry name" value="RT_dom"/>
</dbReference>
<gene>
    <name evidence="11" type="ORF">OSB04_021041</name>
</gene>
<dbReference type="PANTHER" id="PTHR15503:SF42">
    <property type="entry name" value="ZINC FINGER, CCHC-TYPE, RETROTRANSPOSON GAG DOMAIN, ASPARTIC PEPTIDASE DOMAIN PROTEIN-RELATED"/>
    <property type="match status" value="1"/>
</dbReference>
<evidence type="ECO:0000313" key="11">
    <source>
        <dbReference type="EMBL" id="KAJ9548498.1"/>
    </source>
</evidence>
<dbReference type="Gene3D" id="3.10.10.10">
    <property type="entry name" value="HIV Type 1 Reverse Transcriptase, subunit A, domain 1"/>
    <property type="match status" value="1"/>
</dbReference>
<dbReference type="GO" id="GO:0006508">
    <property type="term" value="P:proteolysis"/>
    <property type="evidence" value="ECO:0007669"/>
    <property type="project" value="UniProtKB-KW"/>
</dbReference>
<dbReference type="GO" id="GO:0008270">
    <property type="term" value="F:zinc ion binding"/>
    <property type="evidence" value="ECO:0007669"/>
    <property type="project" value="UniProtKB-KW"/>
</dbReference>
<dbReference type="Gene3D" id="2.40.70.10">
    <property type="entry name" value="Acid Proteases"/>
    <property type="match status" value="2"/>
</dbReference>
<reference evidence="11" key="1">
    <citation type="submission" date="2023-03" db="EMBL/GenBank/DDBJ databases">
        <title>Chromosome-scale reference genome and RAD-based genetic map of yellow starthistle (Centaurea solstitialis) reveal putative structural variation and QTLs associated with invader traits.</title>
        <authorList>
            <person name="Reatini B."/>
            <person name="Cang F.A."/>
            <person name="Jiang Q."/>
            <person name="Mckibben M.T.W."/>
            <person name="Barker M.S."/>
            <person name="Rieseberg L.H."/>
            <person name="Dlugosch K.M."/>
        </authorList>
    </citation>
    <scope>NUCLEOTIDE SEQUENCE</scope>
    <source>
        <strain evidence="11">CAN-66</strain>
        <tissue evidence="11">Leaf</tissue>
    </source>
</reference>
<keyword evidence="7" id="KW-0695">RNA-directed DNA polymerase</keyword>
<feature type="region of interest" description="Disordered" evidence="9">
    <location>
        <begin position="1"/>
        <end position="57"/>
    </location>
</feature>
<feature type="compositionally biased region" description="Basic and acidic residues" evidence="9">
    <location>
        <begin position="1382"/>
        <end position="1396"/>
    </location>
</feature>
<proteinExistence type="predicted"/>
<evidence type="ECO:0000256" key="3">
    <source>
        <dbReference type="ARBA" id="ARBA00022695"/>
    </source>
</evidence>
<feature type="domain" description="CCHC-type" evidence="10">
    <location>
        <begin position="381"/>
        <end position="396"/>
    </location>
</feature>
<dbReference type="Pfam" id="PF03732">
    <property type="entry name" value="Retrotrans_gag"/>
    <property type="match status" value="2"/>
</dbReference>
<feature type="region of interest" description="Disordered" evidence="9">
    <location>
        <begin position="311"/>
        <end position="330"/>
    </location>
</feature>
<dbReference type="Gene3D" id="4.10.60.10">
    <property type="entry name" value="Zinc finger, CCHC-type"/>
    <property type="match status" value="1"/>
</dbReference>
<dbReference type="SUPFAM" id="SSF57756">
    <property type="entry name" value="Retrovirus zinc finger-like domains"/>
    <property type="match status" value="1"/>
</dbReference>
<dbReference type="CDD" id="cd01647">
    <property type="entry name" value="RT_LTR"/>
    <property type="match status" value="1"/>
</dbReference>
<dbReference type="InterPro" id="IPR043128">
    <property type="entry name" value="Rev_trsase/Diguanyl_cyclase"/>
</dbReference>
<evidence type="ECO:0000256" key="6">
    <source>
        <dbReference type="ARBA" id="ARBA00022801"/>
    </source>
</evidence>
<dbReference type="Proteomes" id="UP001172457">
    <property type="component" value="Chromosome 5"/>
</dbReference>
<name>A0AA38TD51_9ASTR</name>
<keyword evidence="8" id="KW-0863">Zinc-finger</keyword>
<evidence type="ECO:0000256" key="9">
    <source>
        <dbReference type="SAM" id="MobiDB-lite"/>
    </source>
</evidence>
<dbReference type="GO" id="GO:0008233">
    <property type="term" value="F:peptidase activity"/>
    <property type="evidence" value="ECO:0007669"/>
    <property type="project" value="UniProtKB-KW"/>
</dbReference>
<dbReference type="SUPFAM" id="SSF56672">
    <property type="entry name" value="DNA/RNA polymerases"/>
    <property type="match status" value="1"/>
</dbReference>